<comment type="similarity">
    <text evidence="4 8">Belongs to the glycosyltransferase 1 family. Bacterial/plant glycogen synthase subfamily.</text>
</comment>
<dbReference type="EMBL" id="CP041165">
    <property type="protein sequence ID" value="QOP42284.1"/>
    <property type="molecule type" value="Genomic_DNA"/>
</dbReference>
<dbReference type="Gene3D" id="3.40.50.2000">
    <property type="entry name" value="Glycogen Phosphorylase B"/>
    <property type="match status" value="2"/>
</dbReference>
<evidence type="ECO:0000256" key="2">
    <source>
        <dbReference type="ARBA" id="ARBA00002764"/>
    </source>
</evidence>
<comment type="function">
    <text evidence="2 8">Synthesizes alpha-1,4-glucan chains using ADP-glucose.</text>
</comment>
<dbReference type="PANTHER" id="PTHR45825:SF11">
    <property type="entry name" value="ALPHA AMYLASE DOMAIN-CONTAINING PROTEIN"/>
    <property type="match status" value="1"/>
</dbReference>
<evidence type="ECO:0000313" key="12">
    <source>
        <dbReference type="Proteomes" id="UP000593910"/>
    </source>
</evidence>
<evidence type="ECO:0000256" key="7">
    <source>
        <dbReference type="ARBA" id="ARBA00023056"/>
    </source>
</evidence>
<dbReference type="EC" id="2.4.1.21" evidence="8"/>
<dbReference type="SUPFAM" id="SSF53756">
    <property type="entry name" value="UDP-Glycosyltransferase/glycogen phosphorylase"/>
    <property type="match status" value="1"/>
</dbReference>
<feature type="binding site" evidence="8">
    <location>
        <position position="15"/>
    </location>
    <ligand>
        <name>ADP-alpha-D-glucose</name>
        <dbReference type="ChEBI" id="CHEBI:57498"/>
    </ligand>
</feature>
<evidence type="ECO:0000256" key="4">
    <source>
        <dbReference type="ARBA" id="ARBA00010281"/>
    </source>
</evidence>
<dbReference type="KEGG" id="smax:FJR03_11270"/>
<name>A0A7M1AXW5_9BACT</name>
<comment type="catalytic activity">
    <reaction evidence="1 8">
        <text>[(1-&gt;4)-alpha-D-glucosyl](n) + ADP-alpha-D-glucose = [(1-&gt;4)-alpha-D-glucosyl](n+1) + ADP + H(+)</text>
        <dbReference type="Rhea" id="RHEA:18189"/>
        <dbReference type="Rhea" id="RHEA-COMP:9584"/>
        <dbReference type="Rhea" id="RHEA-COMP:9587"/>
        <dbReference type="ChEBI" id="CHEBI:15378"/>
        <dbReference type="ChEBI" id="CHEBI:15444"/>
        <dbReference type="ChEBI" id="CHEBI:57498"/>
        <dbReference type="ChEBI" id="CHEBI:456216"/>
        <dbReference type="EC" id="2.4.1.21"/>
    </reaction>
</comment>
<dbReference type="RefSeq" id="WP_193113605.1">
    <property type="nucleotide sequence ID" value="NZ_CP041165.1"/>
</dbReference>
<evidence type="ECO:0000256" key="8">
    <source>
        <dbReference type="HAMAP-Rule" id="MF_00484"/>
    </source>
</evidence>
<dbReference type="InterPro" id="IPR001296">
    <property type="entry name" value="Glyco_trans_1"/>
</dbReference>
<organism evidence="11 12">
    <name type="scientific">Sulfurimonas marina</name>
    <dbReference type="NCBI Taxonomy" id="2590551"/>
    <lineage>
        <taxon>Bacteria</taxon>
        <taxon>Pseudomonadati</taxon>
        <taxon>Campylobacterota</taxon>
        <taxon>Epsilonproteobacteria</taxon>
        <taxon>Campylobacterales</taxon>
        <taxon>Sulfurimonadaceae</taxon>
        <taxon>Sulfurimonas</taxon>
    </lineage>
</organism>
<dbReference type="NCBIfam" id="TIGR02095">
    <property type="entry name" value="glgA"/>
    <property type="match status" value="1"/>
</dbReference>
<reference evidence="11 12" key="1">
    <citation type="submission" date="2019-06" db="EMBL/GenBank/DDBJ databases">
        <title>Sulfurimonas gotlandica sp. nov., a chemoautotrophic and psychrotolerant epsilonproteobacterium isolated from a pelagic redoxcline, and an emended description of the genus Sulfurimonas.</title>
        <authorList>
            <person name="Wang S."/>
            <person name="Jiang L."/>
            <person name="Shao Z."/>
        </authorList>
    </citation>
    <scope>NUCLEOTIDE SEQUENCE [LARGE SCALE GENOMIC DNA]</scope>
    <source>
        <strain evidence="11 12">B2</strain>
    </source>
</reference>
<dbReference type="GO" id="GO:0004373">
    <property type="term" value="F:alpha-1,4-glucan glucosyltransferase (UDP-glucose donor) activity"/>
    <property type="evidence" value="ECO:0007669"/>
    <property type="project" value="InterPro"/>
</dbReference>
<dbReference type="Pfam" id="PF00534">
    <property type="entry name" value="Glycos_transf_1"/>
    <property type="match status" value="1"/>
</dbReference>
<evidence type="ECO:0000256" key="1">
    <source>
        <dbReference type="ARBA" id="ARBA00001478"/>
    </source>
</evidence>
<gene>
    <name evidence="8" type="primary">glgA</name>
    <name evidence="11" type="ORF">FJR03_11270</name>
</gene>
<dbReference type="UniPathway" id="UPA00164"/>
<sequence length="463" mass="52090">MRVLFAASEMLPYVKTGGLADVADALPRALKKYTDISVVLPLYGFLELQNLEKVEDFELELGGISYSIEVYFTLQEGLGVYFIKAPLLSTTQHLYGYNDIDYANNDLRFGIFSASIVELAVRLKIDLLHLNDWHTALAALFIEQRSLAIKTVFTIHNLAYQGIFSQESCERLGIEPSYFNMDALEFYGQLNSMKGGIAYSDAVTTVSPSYAQEILTGEFGCGLDGFLSYHSDKLSGILNGINTEVFDPASDPHLQECYDSTTLENKYKNKVAFLKTTKLKDPRKTLFVVLSRLVEQKGIELLIKVLPEMLEKKINVFVLGEGKELYTNKLNALSSKHANLEFQNVYDEVLSHKAYAAADFFVMPSLFEPCGLAQMIAMRYGAIPIVHATGGLKDSVHEKKNGCGRGIVFEKFTKKEFSKAIERAFKLKKDTEAFRESVVFNMECDFSFERGAKSYMKLYESLF</sequence>
<evidence type="ECO:0000313" key="11">
    <source>
        <dbReference type="EMBL" id="QOP42284.1"/>
    </source>
</evidence>
<comment type="pathway">
    <text evidence="3 8">Glycan biosynthesis; glycogen biosynthesis.</text>
</comment>
<keyword evidence="5 8" id="KW-0328">Glycosyltransferase</keyword>
<evidence type="ECO:0000259" key="10">
    <source>
        <dbReference type="Pfam" id="PF08323"/>
    </source>
</evidence>
<protein>
    <recommendedName>
        <fullName evidence="8">Glycogen synthase</fullName>
        <ecNumber evidence="8">2.4.1.21</ecNumber>
    </recommendedName>
    <alternativeName>
        <fullName evidence="8">Starch [bacterial glycogen] synthase</fullName>
    </alternativeName>
</protein>
<keyword evidence="7 8" id="KW-0320">Glycogen biosynthesis</keyword>
<feature type="domain" description="Glycosyl transferase family 1" evidence="9">
    <location>
        <begin position="279"/>
        <end position="436"/>
    </location>
</feature>
<dbReference type="AlphaFoldDB" id="A0A7M1AXW5"/>
<evidence type="ECO:0000256" key="6">
    <source>
        <dbReference type="ARBA" id="ARBA00022679"/>
    </source>
</evidence>
<keyword evidence="12" id="KW-1185">Reference proteome</keyword>
<proteinExistence type="inferred from homology"/>
<keyword evidence="6 8" id="KW-0808">Transferase</keyword>
<evidence type="ECO:0000256" key="5">
    <source>
        <dbReference type="ARBA" id="ARBA00022676"/>
    </source>
</evidence>
<accession>A0A7M1AXW5</accession>
<dbReference type="Proteomes" id="UP000593910">
    <property type="component" value="Chromosome"/>
</dbReference>
<dbReference type="InterPro" id="IPR013534">
    <property type="entry name" value="Starch_synth_cat_dom"/>
</dbReference>
<evidence type="ECO:0000259" key="9">
    <source>
        <dbReference type="Pfam" id="PF00534"/>
    </source>
</evidence>
<evidence type="ECO:0000256" key="3">
    <source>
        <dbReference type="ARBA" id="ARBA00004964"/>
    </source>
</evidence>
<dbReference type="PANTHER" id="PTHR45825">
    <property type="entry name" value="GRANULE-BOUND STARCH SYNTHASE 1, CHLOROPLASTIC/AMYLOPLASTIC"/>
    <property type="match status" value="1"/>
</dbReference>
<dbReference type="GO" id="GO:0005978">
    <property type="term" value="P:glycogen biosynthetic process"/>
    <property type="evidence" value="ECO:0007669"/>
    <property type="project" value="UniProtKB-UniRule"/>
</dbReference>
<dbReference type="GO" id="GO:0009011">
    <property type="term" value="F:alpha-1,4-glucan glucosyltransferase (ADP-glucose donor) activity"/>
    <property type="evidence" value="ECO:0007669"/>
    <property type="project" value="UniProtKB-UniRule"/>
</dbReference>
<feature type="domain" description="Starch synthase catalytic" evidence="10">
    <location>
        <begin position="2"/>
        <end position="228"/>
    </location>
</feature>
<dbReference type="HAMAP" id="MF_00484">
    <property type="entry name" value="Glycogen_synth"/>
    <property type="match status" value="1"/>
</dbReference>
<dbReference type="InterPro" id="IPR011835">
    <property type="entry name" value="GS/SS"/>
</dbReference>
<dbReference type="CDD" id="cd03791">
    <property type="entry name" value="GT5_Glycogen_synthase_DULL1-like"/>
    <property type="match status" value="1"/>
</dbReference>
<dbReference type="Pfam" id="PF08323">
    <property type="entry name" value="Glyco_transf_5"/>
    <property type="match status" value="1"/>
</dbReference>